<reference evidence="1 2" key="1">
    <citation type="submission" date="2020-10" db="EMBL/GenBank/DDBJ databases">
        <title>Connecting structure to function with the recovery of over 1000 high-quality activated sludge metagenome-assembled genomes encoding full-length rRNA genes using long-read sequencing.</title>
        <authorList>
            <person name="Singleton C.M."/>
            <person name="Petriglieri F."/>
            <person name="Kristensen J.M."/>
            <person name="Kirkegaard R.H."/>
            <person name="Michaelsen T.Y."/>
            <person name="Andersen M.H."/>
            <person name="Karst S.M."/>
            <person name="Dueholm M.S."/>
            <person name="Nielsen P.H."/>
            <person name="Albertsen M."/>
        </authorList>
    </citation>
    <scope>NUCLEOTIDE SEQUENCE [LARGE SCALE GENOMIC DNA]</scope>
    <source>
        <strain evidence="1">Ribe_18-Q3-R11-54_MAXAC.273</strain>
    </source>
</reference>
<dbReference type="EMBL" id="JADKGY010000029">
    <property type="protein sequence ID" value="MBK9983896.1"/>
    <property type="molecule type" value="Genomic_DNA"/>
</dbReference>
<evidence type="ECO:0000313" key="2">
    <source>
        <dbReference type="Proteomes" id="UP000808337"/>
    </source>
</evidence>
<sequence>MSSRPGWANIGNNVITFNSSVCGTSTTITIVVTCCIVVNSDLLFDVECTCQGSATGNIVFDNNYSNGTLPYDFDWDNLGTPGNDVFSDDGLPYIDSIPAGFYSMTVTDASGCSGSATKEVIDGVPIMITSQITYPTFPAFHGAIELVNVTGPPGYITYDWDYSETPYNDDYDLPPLQAGDDQDINNLSPGNYIVTISITDDPNFPSYVCTKDFLFHLTYANSWKGIISNEWENVVNWTTNSVPDAFTDVTIPFPCNFYPIVHSNAVCSKLTIQPGATVNVVTGFQLNILK</sequence>
<evidence type="ECO:0000313" key="1">
    <source>
        <dbReference type="EMBL" id="MBK9983896.1"/>
    </source>
</evidence>
<comment type="caution">
    <text evidence="1">The sequence shown here is derived from an EMBL/GenBank/DDBJ whole genome shotgun (WGS) entry which is preliminary data.</text>
</comment>
<dbReference type="AlphaFoldDB" id="A0A9D7SX81"/>
<proteinExistence type="predicted"/>
<dbReference type="Proteomes" id="UP000808337">
    <property type="component" value="Unassembled WGS sequence"/>
</dbReference>
<evidence type="ECO:0008006" key="3">
    <source>
        <dbReference type="Google" id="ProtNLM"/>
    </source>
</evidence>
<accession>A0A9D7SX81</accession>
<name>A0A9D7SX81_9BACT</name>
<organism evidence="1 2">
    <name type="scientific">Candidatus Opimibacter skivensis</name>
    <dbReference type="NCBI Taxonomy" id="2982028"/>
    <lineage>
        <taxon>Bacteria</taxon>
        <taxon>Pseudomonadati</taxon>
        <taxon>Bacteroidota</taxon>
        <taxon>Saprospiria</taxon>
        <taxon>Saprospirales</taxon>
        <taxon>Saprospiraceae</taxon>
        <taxon>Candidatus Opimibacter</taxon>
    </lineage>
</organism>
<gene>
    <name evidence="1" type="ORF">IPP15_16270</name>
</gene>
<protein>
    <recommendedName>
        <fullName evidence="3">SprB repeat-containing protein</fullName>
    </recommendedName>
</protein>